<dbReference type="InterPro" id="IPR044143">
    <property type="entry name" value="GlgB_N_E_set_prok"/>
</dbReference>
<dbReference type="InterPro" id="IPR004193">
    <property type="entry name" value="Glyco_hydro_13_N"/>
</dbReference>
<dbReference type="Gene3D" id="3.20.20.80">
    <property type="entry name" value="Glycosidases"/>
    <property type="match status" value="1"/>
</dbReference>
<evidence type="ECO:0000313" key="2">
    <source>
        <dbReference type="EMBL" id="AIA94984.1"/>
    </source>
</evidence>
<feature type="non-terminal residue" evidence="2">
    <location>
        <position position="1"/>
    </location>
</feature>
<proteinExistence type="predicted"/>
<dbReference type="PANTHER" id="PTHR43651:SF3">
    <property type="entry name" value="1,4-ALPHA-GLUCAN-BRANCHING ENZYME"/>
    <property type="match status" value="1"/>
</dbReference>
<dbReference type="EMBL" id="KF127625">
    <property type="protein sequence ID" value="AIA94984.1"/>
    <property type="molecule type" value="Genomic_DNA"/>
</dbReference>
<dbReference type="GO" id="GO:0003844">
    <property type="term" value="F:1,4-alpha-glucan branching enzyme activity"/>
    <property type="evidence" value="ECO:0007669"/>
    <property type="project" value="TreeGrafter"/>
</dbReference>
<dbReference type="Gene3D" id="2.60.40.10">
    <property type="entry name" value="Immunoglobulins"/>
    <property type="match status" value="1"/>
</dbReference>
<reference evidence="2" key="1">
    <citation type="journal article" date="2013" name="Environ. Microbiol.">
        <title>Seasonally variable intestinal metagenomes of the red palm weevil (Rhynchophorus ferrugineus).</title>
        <authorList>
            <person name="Jia S."/>
            <person name="Zhang X."/>
            <person name="Zhang G."/>
            <person name="Yin A."/>
            <person name="Zhang S."/>
            <person name="Li F."/>
            <person name="Wang L."/>
            <person name="Zhao D."/>
            <person name="Yun Q."/>
            <person name="Tala"/>
            <person name="Wang J."/>
            <person name="Sun G."/>
            <person name="Baabdullah M."/>
            <person name="Yu X."/>
            <person name="Hu S."/>
            <person name="Al-Mssallem I.S."/>
            <person name="Yu J."/>
        </authorList>
    </citation>
    <scope>NUCLEOTIDE SEQUENCE</scope>
</reference>
<feature type="domain" description="Glycoside hydrolase family 13 N-terminal" evidence="1">
    <location>
        <begin position="1"/>
        <end position="56"/>
    </location>
</feature>
<dbReference type="PANTHER" id="PTHR43651">
    <property type="entry name" value="1,4-ALPHA-GLUCAN-BRANCHING ENZYME"/>
    <property type="match status" value="1"/>
</dbReference>
<dbReference type="InterPro" id="IPR013783">
    <property type="entry name" value="Ig-like_fold"/>
</dbReference>
<sequence length="160" mass="18573">ELIGDFNGWLAGKNPMRRVDPLGLWEVNMPMAECGQRYKYHLQGQDGFWRDKADPVGFLMEKAPGSCSLVYDLGGYEFHDQDWMSQRDRNFDKAMSIYEMHIGSWRGKEGNYLVRYEDLADALIKYCHDMGYTHVEFMPLTSYPYDGSWGYQATGYFAAD</sequence>
<dbReference type="SUPFAM" id="SSF51445">
    <property type="entry name" value="(Trans)glycosidases"/>
    <property type="match status" value="1"/>
</dbReference>
<protein>
    <submittedName>
        <fullName evidence="2">CAZy families CBM48|GH13 protein</fullName>
    </submittedName>
</protein>
<accession>A0A060CIE8</accession>
<dbReference type="GO" id="GO:0005978">
    <property type="term" value="P:glycogen biosynthetic process"/>
    <property type="evidence" value="ECO:0007669"/>
    <property type="project" value="TreeGrafter"/>
</dbReference>
<evidence type="ECO:0000259" key="1">
    <source>
        <dbReference type="Pfam" id="PF02922"/>
    </source>
</evidence>
<dbReference type="Pfam" id="PF02922">
    <property type="entry name" value="CBM_48"/>
    <property type="match status" value="1"/>
</dbReference>
<dbReference type="InterPro" id="IPR017853">
    <property type="entry name" value="GH"/>
</dbReference>
<dbReference type="GO" id="GO:0004553">
    <property type="term" value="F:hydrolase activity, hydrolyzing O-glycosyl compounds"/>
    <property type="evidence" value="ECO:0007669"/>
    <property type="project" value="InterPro"/>
</dbReference>
<feature type="non-terminal residue" evidence="2">
    <location>
        <position position="160"/>
    </location>
</feature>
<dbReference type="CDD" id="cd02855">
    <property type="entry name" value="E_set_GBE_prok_N"/>
    <property type="match status" value="1"/>
</dbReference>
<dbReference type="GO" id="GO:0005829">
    <property type="term" value="C:cytosol"/>
    <property type="evidence" value="ECO:0007669"/>
    <property type="project" value="TreeGrafter"/>
</dbReference>
<organism evidence="2">
    <name type="scientific">uncultured Thermobaculum sp</name>
    <dbReference type="NCBI Taxonomy" id="683411"/>
    <lineage>
        <taxon>Bacteria</taxon>
        <taxon>Bacillati</taxon>
        <taxon>Chloroflexota</taxon>
        <taxon>Chloroflexia</taxon>
        <taxon>Candidatus Thermobaculales</taxon>
        <taxon>Candidatus Thermobaculaceae</taxon>
        <taxon>Thermobaculum</taxon>
        <taxon>environmental samples</taxon>
    </lineage>
</organism>
<dbReference type="AlphaFoldDB" id="A0A060CIE8"/>
<name>A0A060CIE8_9CHLR</name>